<gene>
    <name evidence="8" type="primary">thiD</name>
    <name evidence="8" type="ORF">DF185_07340</name>
</gene>
<dbReference type="Gene3D" id="3.40.1190.20">
    <property type="match status" value="1"/>
</dbReference>
<evidence type="ECO:0000256" key="1">
    <source>
        <dbReference type="ARBA" id="ARBA00004948"/>
    </source>
</evidence>
<accession>A0A2V4A1G2</accession>
<dbReference type="Pfam" id="PF08543">
    <property type="entry name" value="Phos_pyr_kin"/>
    <property type="match status" value="1"/>
</dbReference>
<keyword evidence="4" id="KW-0547">Nucleotide-binding</keyword>
<dbReference type="InterPro" id="IPR004399">
    <property type="entry name" value="HMP/HMP-P_kinase_dom"/>
</dbReference>
<reference evidence="8 9" key="1">
    <citation type="submission" date="2018-05" db="EMBL/GenBank/DDBJ databases">
        <title>Marinifilum breve JC075T sp. nov., a marine bacterium isolated from Yongle Blue Hole in the South China Sea.</title>
        <authorList>
            <person name="Fu T."/>
        </authorList>
    </citation>
    <scope>NUCLEOTIDE SEQUENCE [LARGE SCALE GENOMIC DNA]</scope>
    <source>
        <strain evidence="8 9">JC075</strain>
    </source>
</reference>
<evidence type="ECO:0000256" key="3">
    <source>
        <dbReference type="ARBA" id="ARBA00022679"/>
    </source>
</evidence>
<protein>
    <recommendedName>
        <fullName evidence="2">hydroxymethylpyrimidine kinase</fullName>
        <ecNumber evidence="2">2.7.1.49</ecNumber>
    </recommendedName>
</protein>
<dbReference type="CDD" id="cd01169">
    <property type="entry name" value="HMPP_kinase"/>
    <property type="match status" value="1"/>
</dbReference>
<dbReference type="GO" id="GO:0009228">
    <property type="term" value="P:thiamine biosynthetic process"/>
    <property type="evidence" value="ECO:0007669"/>
    <property type="project" value="InterPro"/>
</dbReference>
<evidence type="ECO:0000313" key="9">
    <source>
        <dbReference type="Proteomes" id="UP000248079"/>
    </source>
</evidence>
<keyword evidence="9" id="KW-1185">Reference proteome</keyword>
<dbReference type="Proteomes" id="UP000248079">
    <property type="component" value="Unassembled WGS sequence"/>
</dbReference>
<evidence type="ECO:0000259" key="7">
    <source>
        <dbReference type="Pfam" id="PF08543"/>
    </source>
</evidence>
<name>A0A2V4A1G2_9BACT</name>
<dbReference type="InterPro" id="IPR013749">
    <property type="entry name" value="PM/HMP-P_kinase-1"/>
</dbReference>
<dbReference type="PANTHER" id="PTHR20858:SF17">
    <property type="entry name" value="HYDROXYMETHYLPYRIMIDINE_PHOSPHOMETHYLPYRIMIDINE KINASE THI20-RELATED"/>
    <property type="match status" value="1"/>
</dbReference>
<evidence type="ECO:0000256" key="4">
    <source>
        <dbReference type="ARBA" id="ARBA00022741"/>
    </source>
</evidence>
<keyword evidence="5 8" id="KW-0418">Kinase</keyword>
<dbReference type="SUPFAM" id="SSF53613">
    <property type="entry name" value="Ribokinase-like"/>
    <property type="match status" value="1"/>
</dbReference>
<comment type="pathway">
    <text evidence="1">Cofactor biosynthesis; thiamine diphosphate biosynthesis.</text>
</comment>
<dbReference type="EC" id="2.7.1.49" evidence="2"/>
<dbReference type="GO" id="GO:0005524">
    <property type="term" value="F:ATP binding"/>
    <property type="evidence" value="ECO:0007669"/>
    <property type="project" value="UniProtKB-KW"/>
</dbReference>
<dbReference type="PANTHER" id="PTHR20858">
    <property type="entry name" value="PHOSPHOMETHYLPYRIMIDINE KINASE"/>
    <property type="match status" value="1"/>
</dbReference>
<keyword evidence="3" id="KW-0808">Transferase</keyword>
<dbReference type="GO" id="GO:0008972">
    <property type="term" value="F:phosphomethylpyrimidine kinase activity"/>
    <property type="evidence" value="ECO:0007669"/>
    <property type="project" value="InterPro"/>
</dbReference>
<organism evidence="8 9">
    <name type="scientific">Marinifilum breve</name>
    <dbReference type="NCBI Taxonomy" id="2184082"/>
    <lineage>
        <taxon>Bacteria</taxon>
        <taxon>Pseudomonadati</taxon>
        <taxon>Bacteroidota</taxon>
        <taxon>Bacteroidia</taxon>
        <taxon>Marinilabiliales</taxon>
        <taxon>Marinifilaceae</taxon>
    </lineage>
</organism>
<dbReference type="InterPro" id="IPR029056">
    <property type="entry name" value="Ribokinase-like"/>
</dbReference>
<proteinExistence type="predicted"/>
<dbReference type="AlphaFoldDB" id="A0A2V4A1G2"/>
<dbReference type="EMBL" id="QFLI01000002">
    <property type="protein sequence ID" value="PXY02456.1"/>
    <property type="molecule type" value="Genomic_DNA"/>
</dbReference>
<sequence>MKYNKVLSIAGSDSGGGAGIQADIKAISACGSYAATAITAITVQNTVGVSNVHAVPNQILAEQIDAVLSDIGADAIKIGMLHSSETIHVVADALNKYQIKNVVLDPVMVATSGDKLLLDEAITTLKEVLIPMVKVITPNIPEAEILLGRQIPTQEDVFECAAELANHYKVSVLLKAGHLNEDELIDVFYDFEKQESVEMTSNRLTTKNTHGTGCTMSSAFAAFLSQGYNLQESAKKAKDYINNAILAGADYKIGEGHGPVNHFYQLLETCKQ</sequence>
<evidence type="ECO:0000256" key="5">
    <source>
        <dbReference type="ARBA" id="ARBA00022777"/>
    </source>
</evidence>
<dbReference type="OrthoDB" id="9810880at2"/>
<evidence type="ECO:0000256" key="6">
    <source>
        <dbReference type="ARBA" id="ARBA00022840"/>
    </source>
</evidence>
<comment type="caution">
    <text evidence="8">The sequence shown here is derived from an EMBL/GenBank/DDBJ whole genome shotgun (WGS) entry which is preliminary data.</text>
</comment>
<dbReference type="NCBIfam" id="TIGR00097">
    <property type="entry name" value="HMP-P_kinase"/>
    <property type="match status" value="1"/>
</dbReference>
<feature type="domain" description="Pyridoxamine kinase/Phosphomethylpyrimidine kinase" evidence="7">
    <location>
        <begin position="13"/>
        <end position="261"/>
    </location>
</feature>
<dbReference type="FunFam" id="3.40.1190.20:FF:000003">
    <property type="entry name" value="Phosphomethylpyrimidine kinase ThiD"/>
    <property type="match status" value="1"/>
</dbReference>
<keyword evidence="6" id="KW-0067">ATP-binding</keyword>
<dbReference type="GO" id="GO:0005829">
    <property type="term" value="C:cytosol"/>
    <property type="evidence" value="ECO:0007669"/>
    <property type="project" value="TreeGrafter"/>
</dbReference>
<evidence type="ECO:0000313" key="8">
    <source>
        <dbReference type="EMBL" id="PXY02456.1"/>
    </source>
</evidence>
<dbReference type="RefSeq" id="WP_110360089.1">
    <property type="nucleotide sequence ID" value="NZ_QFLI01000002.1"/>
</dbReference>
<dbReference type="GO" id="GO:0008902">
    <property type="term" value="F:hydroxymethylpyrimidine kinase activity"/>
    <property type="evidence" value="ECO:0007669"/>
    <property type="project" value="UniProtKB-EC"/>
</dbReference>
<evidence type="ECO:0000256" key="2">
    <source>
        <dbReference type="ARBA" id="ARBA00012135"/>
    </source>
</evidence>